<accession>A0ABR1UJU1</accession>
<name>A0ABR1UJU1_9PEZI</name>
<protein>
    <submittedName>
        <fullName evidence="2">Uncharacterized protein</fullName>
    </submittedName>
</protein>
<proteinExistence type="predicted"/>
<keyword evidence="1" id="KW-0732">Signal</keyword>
<feature type="chain" id="PRO_5045043983" evidence="1">
    <location>
        <begin position="22"/>
        <end position="111"/>
    </location>
</feature>
<sequence length="111" mass="11334">MQLNLLLAATVLLATASEASGLSSPSLEQQGGLLDKRACWNGAAVGCGKGGYCWKKCNSSGGWCWTASYANGQGPWITCKADSDCNAAMACGAAVPGKSCDTCGCDCRDKN</sequence>
<dbReference type="EMBL" id="JAQQWM010000006">
    <property type="protein sequence ID" value="KAK8059185.1"/>
    <property type="molecule type" value="Genomic_DNA"/>
</dbReference>
<evidence type="ECO:0000256" key="1">
    <source>
        <dbReference type="SAM" id="SignalP"/>
    </source>
</evidence>
<keyword evidence="3" id="KW-1185">Reference proteome</keyword>
<comment type="caution">
    <text evidence="2">The sequence shown here is derived from an EMBL/GenBank/DDBJ whole genome shotgun (WGS) entry which is preliminary data.</text>
</comment>
<organism evidence="2 3">
    <name type="scientific">Apiospora saccharicola</name>
    <dbReference type="NCBI Taxonomy" id="335842"/>
    <lineage>
        <taxon>Eukaryota</taxon>
        <taxon>Fungi</taxon>
        <taxon>Dikarya</taxon>
        <taxon>Ascomycota</taxon>
        <taxon>Pezizomycotina</taxon>
        <taxon>Sordariomycetes</taxon>
        <taxon>Xylariomycetidae</taxon>
        <taxon>Amphisphaeriales</taxon>
        <taxon>Apiosporaceae</taxon>
        <taxon>Apiospora</taxon>
    </lineage>
</organism>
<evidence type="ECO:0000313" key="2">
    <source>
        <dbReference type="EMBL" id="KAK8059185.1"/>
    </source>
</evidence>
<feature type="signal peptide" evidence="1">
    <location>
        <begin position="1"/>
        <end position="21"/>
    </location>
</feature>
<dbReference type="Proteomes" id="UP001446871">
    <property type="component" value="Unassembled WGS sequence"/>
</dbReference>
<gene>
    <name evidence="2" type="ORF">PG996_009115</name>
</gene>
<reference evidence="2 3" key="1">
    <citation type="submission" date="2023-01" db="EMBL/GenBank/DDBJ databases">
        <title>Analysis of 21 Apiospora genomes using comparative genomics revels a genus with tremendous synthesis potential of carbohydrate active enzymes and secondary metabolites.</title>
        <authorList>
            <person name="Sorensen T."/>
        </authorList>
    </citation>
    <scope>NUCLEOTIDE SEQUENCE [LARGE SCALE GENOMIC DNA]</scope>
    <source>
        <strain evidence="2 3">CBS 83171</strain>
    </source>
</reference>
<evidence type="ECO:0000313" key="3">
    <source>
        <dbReference type="Proteomes" id="UP001446871"/>
    </source>
</evidence>